<evidence type="ECO:0000259" key="6">
    <source>
        <dbReference type="PROSITE" id="PS50303"/>
    </source>
</evidence>
<feature type="region of interest" description="Disordered" evidence="5">
    <location>
        <begin position="75"/>
        <end position="115"/>
    </location>
</feature>
<feature type="repeat" description="Pumilio" evidence="4">
    <location>
        <begin position="665"/>
        <end position="703"/>
    </location>
</feature>
<dbReference type="Gene3D" id="1.25.10.10">
    <property type="entry name" value="Leucine-rich Repeat Variant"/>
    <property type="match status" value="1"/>
</dbReference>
<feature type="repeat" description="Pumilio" evidence="4">
    <location>
        <begin position="445"/>
        <end position="481"/>
    </location>
</feature>
<dbReference type="PROSITE" id="PS50302">
    <property type="entry name" value="PUM"/>
    <property type="match status" value="7"/>
</dbReference>
<feature type="region of interest" description="Disordered" evidence="5">
    <location>
        <begin position="21"/>
        <end position="40"/>
    </location>
</feature>
<dbReference type="GO" id="GO:0006417">
    <property type="term" value="P:regulation of translation"/>
    <property type="evidence" value="ECO:0007669"/>
    <property type="project" value="UniProtKB-KW"/>
</dbReference>
<dbReference type="Gramene" id="RZC49308">
    <property type="protein sequence ID" value="RZC49308"/>
    <property type="gene ID" value="C5167_017737"/>
</dbReference>
<comment type="function">
    <text evidence="3">Sequence-specific RNA-binding protein that regulates translation and mRNA stability by binding the 3'-UTR of target mRNAs.</text>
</comment>
<evidence type="ECO:0000313" key="8">
    <source>
        <dbReference type="Proteomes" id="UP000316621"/>
    </source>
</evidence>
<evidence type="ECO:0000256" key="4">
    <source>
        <dbReference type="PROSITE-ProRule" id="PRU00317"/>
    </source>
</evidence>
<dbReference type="PANTHER" id="PTHR12537:SF13">
    <property type="entry name" value="PUMILIO HOMOLOGY DOMAIN FAMILY MEMBER 4"/>
    <property type="match status" value="1"/>
</dbReference>
<dbReference type="InterPro" id="IPR011989">
    <property type="entry name" value="ARM-like"/>
</dbReference>
<keyword evidence="1" id="KW-0677">Repeat</keyword>
<name>A0A4Y7IP97_PAPSO</name>
<dbReference type="Proteomes" id="UP000316621">
    <property type="component" value="Chromosome 2"/>
</dbReference>
<feature type="repeat" description="Pumilio" evidence="4">
    <location>
        <begin position="629"/>
        <end position="664"/>
    </location>
</feature>
<dbReference type="AlphaFoldDB" id="A0A4Y7IP97"/>
<dbReference type="Pfam" id="PF00806">
    <property type="entry name" value="PUF"/>
    <property type="match status" value="8"/>
</dbReference>
<dbReference type="CDD" id="cd07920">
    <property type="entry name" value="Pumilio"/>
    <property type="match status" value="1"/>
</dbReference>
<feature type="repeat" description="Pumilio" evidence="4">
    <location>
        <begin position="557"/>
        <end position="592"/>
    </location>
</feature>
<protein>
    <recommendedName>
        <fullName evidence="6">PUM-HD domain-containing protein</fullName>
    </recommendedName>
</protein>
<dbReference type="PANTHER" id="PTHR12537">
    <property type="entry name" value="RNA BINDING PROTEIN PUMILIO-RELATED"/>
    <property type="match status" value="1"/>
</dbReference>
<evidence type="ECO:0000313" key="7">
    <source>
        <dbReference type="EMBL" id="RZC49308.1"/>
    </source>
</evidence>
<feature type="compositionally biased region" description="Polar residues" evidence="5">
    <location>
        <begin position="91"/>
        <end position="115"/>
    </location>
</feature>
<reference evidence="7 8" key="1">
    <citation type="journal article" date="2018" name="Science">
        <title>The opium poppy genome and morphinan production.</title>
        <authorList>
            <person name="Guo L."/>
            <person name="Winzer T."/>
            <person name="Yang X."/>
            <person name="Li Y."/>
            <person name="Ning Z."/>
            <person name="He Z."/>
            <person name="Teodor R."/>
            <person name="Lu Y."/>
            <person name="Bowser T.A."/>
            <person name="Graham I.A."/>
            <person name="Ye K."/>
        </authorList>
    </citation>
    <scope>NUCLEOTIDE SEQUENCE [LARGE SCALE GENOMIC DNA]</scope>
    <source>
        <strain evidence="8">cv. HN1</strain>
        <tissue evidence="7">Leaves</tissue>
    </source>
</reference>
<feature type="domain" description="PUM-HD" evidence="6">
    <location>
        <begin position="387"/>
        <end position="729"/>
    </location>
</feature>
<dbReference type="InterPro" id="IPR001313">
    <property type="entry name" value="Pumilio_RNA-bd_rpt"/>
</dbReference>
<sequence>MKDNEYIDSLFGDFVSHAPAPGNPLIHQQQTRHHHHHHQQQQLFCNVYNLKQSTYNNKGGMLYENCNSPVSGLSLHSGGDGSSSSSLSGNLHKTNSNTHYLNTNESGEQTEPASSYDTLDLSKMDIKDEKENFITSNGHVKNNDPYGDDYTTLFDHDPYYDFFYSNEIVSTDLFSMEHQRRLAPVTGTFRQSNKFPGGWTREIAATSPSKFSYGPYSGTDMYSCSTWKQKLEDRNEENSRYEKTLPCDERLRNMLFQQQGFLDCNEYSGDIQIPINFYDATRPIVSNDLHYQSGNSYAINSNVYGNGNVVDAPSSPDSVKPRRSGTTFSSRWNPRYAEGYRGEAGLGFQESNLNSVKNKRGTMEGKKLYINGKCSTVLVGALSNSRRNNPIVVDCKSSHSSKMYNTLKDAQGRICYLAKDQNGCRFLQRKFDEGDRQEIQIIFDEIIHSMNELMVNPFGNYLIQRLLDVCTEQQRMHILVKVTRQRNQLFRISLNAHGTRAVQKLIETLKTREQITHVISALEPKFLDLIKDTNGNHVIQKCLQCLSTDDNKFIFDAAARFCTEIAVDRHGCCVLQKCITYATGGCREKLVAEICVNGLFLAQDAFGNYVIQFILELKLPFASAILHSQFERNYAHLSLQKFSSNVVQKCLQNFTEEYHTKIILELLSSPSQFEQLLQDPYANYVIQTALDVAKGTLRDKLFGTIRPHVATLKMIPYCKRIYSKVLSKK</sequence>
<dbReference type="OrthoDB" id="668540at2759"/>
<evidence type="ECO:0000256" key="2">
    <source>
        <dbReference type="ARBA" id="ARBA00022845"/>
    </source>
</evidence>
<feature type="compositionally biased region" description="Low complexity" evidence="5">
    <location>
        <begin position="75"/>
        <end position="89"/>
    </location>
</feature>
<evidence type="ECO:0000256" key="1">
    <source>
        <dbReference type="ARBA" id="ARBA00022737"/>
    </source>
</evidence>
<dbReference type="SMART" id="SM00025">
    <property type="entry name" value="Pumilio"/>
    <property type="match status" value="8"/>
</dbReference>
<feature type="repeat" description="Pumilio" evidence="4">
    <location>
        <begin position="484"/>
        <end position="520"/>
    </location>
</feature>
<evidence type="ECO:0000256" key="5">
    <source>
        <dbReference type="SAM" id="MobiDB-lite"/>
    </source>
</evidence>
<keyword evidence="8" id="KW-1185">Reference proteome</keyword>
<dbReference type="PROSITE" id="PS50303">
    <property type="entry name" value="PUM_HD"/>
    <property type="match status" value="1"/>
</dbReference>
<gene>
    <name evidence="7" type="ORF">C5167_017737</name>
</gene>
<proteinExistence type="predicted"/>
<dbReference type="GO" id="GO:0005737">
    <property type="term" value="C:cytoplasm"/>
    <property type="evidence" value="ECO:0007669"/>
    <property type="project" value="TreeGrafter"/>
</dbReference>
<dbReference type="FunFam" id="1.25.10.10:FF:000237">
    <property type="entry name" value="Pumilio homolog 9"/>
    <property type="match status" value="1"/>
</dbReference>
<dbReference type="GO" id="GO:0003729">
    <property type="term" value="F:mRNA binding"/>
    <property type="evidence" value="ECO:0007669"/>
    <property type="project" value="TreeGrafter"/>
</dbReference>
<feature type="repeat" description="Pumilio" evidence="4">
    <location>
        <begin position="521"/>
        <end position="556"/>
    </location>
</feature>
<dbReference type="InterPro" id="IPR033712">
    <property type="entry name" value="Pumilio_RNA-bd"/>
</dbReference>
<dbReference type="SUPFAM" id="SSF48371">
    <property type="entry name" value="ARM repeat"/>
    <property type="match status" value="1"/>
</dbReference>
<organism evidence="7 8">
    <name type="scientific">Papaver somniferum</name>
    <name type="common">Opium poppy</name>
    <dbReference type="NCBI Taxonomy" id="3469"/>
    <lineage>
        <taxon>Eukaryota</taxon>
        <taxon>Viridiplantae</taxon>
        <taxon>Streptophyta</taxon>
        <taxon>Embryophyta</taxon>
        <taxon>Tracheophyta</taxon>
        <taxon>Spermatophyta</taxon>
        <taxon>Magnoliopsida</taxon>
        <taxon>Ranunculales</taxon>
        <taxon>Papaveraceae</taxon>
        <taxon>Papaveroideae</taxon>
        <taxon>Papaver</taxon>
    </lineage>
</organism>
<accession>A0A4Y7IP97</accession>
<keyword evidence="2" id="KW-0810">Translation regulation</keyword>
<dbReference type="InterPro" id="IPR016024">
    <property type="entry name" value="ARM-type_fold"/>
</dbReference>
<feature type="compositionally biased region" description="Basic residues" evidence="5">
    <location>
        <begin position="30"/>
        <end position="39"/>
    </location>
</feature>
<feature type="repeat" description="Pumilio" evidence="4">
    <location>
        <begin position="406"/>
        <end position="444"/>
    </location>
</feature>
<dbReference type="EMBL" id="CM010716">
    <property type="protein sequence ID" value="RZC49308.1"/>
    <property type="molecule type" value="Genomic_DNA"/>
</dbReference>
<evidence type="ECO:0000256" key="3">
    <source>
        <dbReference type="ARBA" id="ARBA00058490"/>
    </source>
</evidence>
<dbReference type="InterPro" id="IPR033133">
    <property type="entry name" value="PUM-HD"/>
</dbReference>